<dbReference type="SUPFAM" id="SSF50729">
    <property type="entry name" value="PH domain-like"/>
    <property type="match status" value="1"/>
</dbReference>
<evidence type="ECO:0000256" key="3">
    <source>
        <dbReference type="ARBA" id="ARBA00022737"/>
    </source>
</evidence>
<dbReference type="Pfam" id="PF06469">
    <property type="entry name" value="DUF1088"/>
    <property type="match status" value="1"/>
</dbReference>
<dbReference type="PANTHER" id="PTHR13743:SF162">
    <property type="entry name" value="NEUROBEACHIN"/>
    <property type="match status" value="1"/>
</dbReference>
<keyword evidence="8" id="KW-1185">Reference proteome</keyword>
<feature type="region of interest" description="Disordered" evidence="5">
    <location>
        <begin position="1722"/>
        <end position="1782"/>
    </location>
</feature>
<dbReference type="Gene3D" id="2.60.120.200">
    <property type="match status" value="1"/>
</dbReference>
<feature type="compositionally biased region" description="Low complexity" evidence="5">
    <location>
        <begin position="1757"/>
        <end position="1768"/>
    </location>
</feature>
<feature type="compositionally biased region" description="Basic and acidic residues" evidence="5">
    <location>
        <begin position="1293"/>
        <end position="1306"/>
    </location>
</feature>
<dbReference type="PANTHER" id="PTHR13743">
    <property type="entry name" value="BEIGE/BEACH-RELATED"/>
    <property type="match status" value="1"/>
</dbReference>
<feature type="domain" description="BEACH" evidence="6">
    <location>
        <begin position="2342"/>
        <end position="2631"/>
    </location>
</feature>
<reference evidence="9" key="1">
    <citation type="submission" date="2025-08" db="UniProtKB">
        <authorList>
            <consortium name="RefSeq"/>
        </authorList>
    </citation>
    <scope>IDENTIFICATION</scope>
    <source>
        <tissue evidence="9">Sperm</tissue>
    </source>
</reference>
<dbReference type="GO" id="GO:0019901">
    <property type="term" value="F:protein kinase binding"/>
    <property type="evidence" value="ECO:0007669"/>
    <property type="project" value="TreeGrafter"/>
</dbReference>
<dbReference type="InterPro" id="IPR001680">
    <property type="entry name" value="WD40_rpt"/>
</dbReference>
<feature type="compositionally biased region" description="Basic and acidic residues" evidence="5">
    <location>
        <begin position="1870"/>
        <end position="1881"/>
    </location>
</feature>
<protein>
    <submittedName>
        <fullName evidence="9">Lipopolysaccharide-responsive and beige-like anchor protein isoform X1</fullName>
    </submittedName>
</protein>
<evidence type="ECO:0000256" key="4">
    <source>
        <dbReference type="ARBA" id="ARBA00023136"/>
    </source>
</evidence>
<feature type="compositionally biased region" description="Acidic residues" evidence="5">
    <location>
        <begin position="1150"/>
        <end position="1180"/>
    </location>
</feature>
<gene>
    <name evidence="9" type="primary">LOC116942908</name>
</gene>
<dbReference type="CDD" id="cd06071">
    <property type="entry name" value="Beach"/>
    <property type="match status" value="1"/>
</dbReference>
<dbReference type="Pfam" id="PF15787">
    <property type="entry name" value="DUF4704"/>
    <property type="match status" value="1"/>
</dbReference>
<dbReference type="InterPro" id="IPR013320">
    <property type="entry name" value="ConA-like_dom_sf"/>
</dbReference>
<feature type="compositionally biased region" description="Polar residues" evidence="5">
    <location>
        <begin position="1364"/>
        <end position="1374"/>
    </location>
</feature>
<organism evidence="8 9">
    <name type="scientific">Petromyzon marinus</name>
    <name type="common">Sea lamprey</name>
    <dbReference type="NCBI Taxonomy" id="7757"/>
    <lineage>
        <taxon>Eukaryota</taxon>
        <taxon>Metazoa</taxon>
        <taxon>Chordata</taxon>
        <taxon>Craniata</taxon>
        <taxon>Vertebrata</taxon>
        <taxon>Cyclostomata</taxon>
        <taxon>Hyperoartia</taxon>
        <taxon>Petromyzontiformes</taxon>
        <taxon>Petromyzontidae</taxon>
        <taxon>Petromyzon</taxon>
    </lineage>
</organism>
<feature type="compositionally biased region" description="Acidic residues" evidence="5">
    <location>
        <begin position="1037"/>
        <end position="1051"/>
    </location>
</feature>
<dbReference type="SMART" id="SM00320">
    <property type="entry name" value="WD40"/>
    <property type="match status" value="4"/>
</dbReference>
<feature type="compositionally biased region" description="Basic and acidic residues" evidence="5">
    <location>
        <begin position="2169"/>
        <end position="2180"/>
    </location>
</feature>
<dbReference type="Gene3D" id="2.30.29.30">
    <property type="entry name" value="Pleckstrin-homology domain (PH domain)/Phosphotyrosine-binding domain (PTB)"/>
    <property type="match status" value="1"/>
</dbReference>
<dbReference type="InterPro" id="IPR011993">
    <property type="entry name" value="PH-like_dom_sf"/>
</dbReference>
<dbReference type="Pfam" id="PF14844">
    <property type="entry name" value="PH_BEACH"/>
    <property type="match status" value="1"/>
</dbReference>
<feature type="compositionally biased region" description="Basic and acidic residues" evidence="5">
    <location>
        <begin position="1343"/>
        <end position="1354"/>
    </location>
</feature>
<dbReference type="FunFam" id="1.10.1540.10:FF:000001">
    <property type="entry name" value="neurobeachin isoform X1"/>
    <property type="match status" value="1"/>
</dbReference>
<dbReference type="InterPro" id="IPR050865">
    <property type="entry name" value="BEACH_Domain"/>
</dbReference>
<dbReference type="GO" id="GO:0016020">
    <property type="term" value="C:membrane"/>
    <property type="evidence" value="ECO:0007669"/>
    <property type="project" value="UniProtKB-SubCell"/>
</dbReference>
<accession>A0AAJ7T4T3</accession>
<dbReference type="GO" id="GO:0005829">
    <property type="term" value="C:cytosol"/>
    <property type="evidence" value="ECO:0007669"/>
    <property type="project" value="TreeGrafter"/>
</dbReference>
<name>A0AAJ7T4T3_PETMA</name>
<feature type="domain" description="BEACH-type PH" evidence="7">
    <location>
        <begin position="2215"/>
        <end position="2323"/>
    </location>
</feature>
<feature type="region of interest" description="Disordered" evidence="5">
    <location>
        <begin position="1635"/>
        <end position="1671"/>
    </location>
</feature>
<keyword evidence="4" id="KW-0472">Membrane</keyword>
<dbReference type="SUPFAM" id="SSF49899">
    <property type="entry name" value="Concanavalin A-like lectins/glucanases"/>
    <property type="match status" value="1"/>
</dbReference>
<dbReference type="RefSeq" id="XP_032811240.1">
    <property type="nucleotide sequence ID" value="XM_032955349.1"/>
</dbReference>
<feature type="region of interest" description="Disordered" evidence="5">
    <location>
        <begin position="1013"/>
        <end position="1265"/>
    </location>
</feature>
<dbReference type="PROSITE" id="PS51783">
    <property type="entry name" value="PH_BEACH"/>
    <property type="match status" value="1"/>
</dbReference>
<feature type="region of interest" description="Disordered" evidence="5">
    <location>
        <begin position="1291"/>
        <end position="1377"/>
    </location>
</feature>
<dbReference type="Gene3D" id="2.130.10.10">
    <property type="entry name" value="YVTN repeat-like/Quinoprotein amine dehydrogenase"/>
    <property type="match status" value="2"/>
</dbReference>
<feature type="region of interest" description="Disordered" evidence="5">
    <location>
        <begin position="1812"/>
        <end position="1835"/>
    </location>
</feature>
<dbReference type="FunFam" id="2.60.120.200:FF:000010">
    <property type="entry name" value="neurobeachin isoform X2"/>
    <property type="match status" value="1"/>
</dbReference>
<dbReference type="Proteomes" id="UP001318040">
    <property type="component" value="Chromosome 16"/>
</dbReference>
<feature type="region of interest" description="Disordered" evidence="5">
    <location>
        <begin position="981"/>
        <end position="1000"/>
    </location>
</feature>
<feature type="compositionally biased region" description="Low complexity" evidence="5">
    <location>
        <begin position="1635"/>
        <end position="1657"/>
    </location>
</feature>
<proteinExistence type="predicted"/>
<dbReference type="Pfam" id="PF20425">
    <property type="entry name" value="Neurobeachin"/>
    <property type="match status" value="1"/>
</dbReference>
<dbReference type="InterPro" id="IPR036372">
    <property type="entry name" value="BEACH_dom_sf"/>
</dbReference>
<dbReference type="SUPFAM" id="SSF81837">
    <property type="entry name" value="BEACH domain"/>
    <property type="match status" value="1"/>
</dbReference>
<sequence length="3012" mass="327519">MEVDGAGDAAVIAHTAAADATAAVAAVVTAAPADGGEGGGGCVGGDEFAALREKVLAGQTSSREVVDTVLNLLVGGQFDLEANFVVRDPEGVSGLVCLLDVCDPQCRGEILSLFTAVLRKSLRNLQACTEAGLIGQLLQRLQKLDDVTAELLVGVVGVLASYSITVRELKLLFGCLRGEKSRWRRHAVKLLSVLNHMPQRHGPETFFSFPGGSGSAIALPPIARWPYQNGFTVHMWVRMDPVTSLNAEKEKPYLYCFRTSKGVGYSSHFMGSCLTVTALKSKGKGSQHCIQYDFQPKKWYMITIVHVYNRWKNCEIRCYVDGNLVSSGDMAWYISTNDTFDKCYLGSADNIDADRTFSGQMSAVYLFSEALNGSQVAAIFQLGPGYKNTFKFETESDLHLPEHHQFVLYEGRLAGYLAFTYNAKATDGQLCLESSPRDTTSIFVHTPHALMLQCVKAVVTNPIHSAMHSIGGVQVLFPLFGQLDYLEHNSEEMNTSVCGTLLAFLLDLLKSSVIMQEQMVSSKGFLLIGAHLEKASTQHLTLSVVGHLLGFTKYLESIPNGAPLLKQLCDYILFNPAIWVHVDANVQQTLYTYLANEFVKKTRIFNAVRRIGTAIQVLHTLKHYYWLVNPMDRSGTVPRGLDGPRPSRDDMASLRAYLLLFLKQLILKEGGLKPDELQSILNYLLTVHEDDNLYDVLQLLVALMSESPSSVIPAFDQRSGIRVAFKLLASRSEHIRVQALKVLSYFLKHLSSKRKAELMVAPSLFSLLGERLMLHTNVLSMTTYNVLFEMLTENVCTQVIHKQHPDADSSVKIQNPLILKVVATLLRSAPATIETMEVKRVFLSDMIRLFNNNRENRRSLLQCSVWQEWMFSLAYFSPRSTEERKITEMVFTLFRILLYHAVKYEWGGWRVWVDTLSIAHSKVSFEAHKERLAQMYADFQRREQENGGRAEAAAGTVSTVSGLSDGAGLAKITELPGEDAADPYEGFPLSSQGADKAKRGSLLREVAQMGQAAAPPLEGGPPHSSADDAGTMAQDAAEAEATEEGGAELDEGENKAEEGETKVETVEAKTEEEDTAKAEGEVKAKAEDAEATAAEGETEIEGEHKVKEQETEVDEEEITAEAETTAEEDVSIMETEEEAEVEVEAKAEEGNEDGDSQEGASEEAETSEGGDVQREDEDSAETAAMEGAKRTKGAEAAAPGDHDDGPAGDAAIGGGEEEAAEGKAAIVQSATPTNEASGGGMVDDDDQTSEVSKEASVSFTDASADGEREFAQAAELLVGEVCRTAVSVISSEAAEKRGDGEPRASDQTDCAAAAADRPSECQQPSAGDDGAKDDGAGDGGGGTEEKSKAEKPRGDDDDGGGAVTAQTSTLSPRSEATAELNAKTLVEQAMERDVNIQMAKTAQSAPTPQQEGQPGVVLNFRPSTPPISTTASTTASAAAAAAAAAAADDAREKTAGAQQGGAARRDGLMNAGTQAATFRIPDFQWSGVHQRLLADILFALESDIHIWRSHTTKLLMDFVNSSENYVFVHNMLQITSHLVDNLIMVGGGLLPMLQAVTSPPDVDLGASQHVDSLPSEIALNFLHRLLNLVDALVFASSLNFSEVESEKNMKAGGLLRQCLRLVCCVALRNCVESQEQQRSQAESGSESSTSSTAKGAAEPPPTVPARDPERLLQPMDVHRLRAVVFRDVEDTKQAQFLGLAVVYFISVLMVSKYRDILESGHGGRMRSLSTASQGGGAKPVEAKPSATGSVRRDNNAAERAAPEPAGAASSVDGSPSAGPDAMSELLSTLSTEVKRSDEVASVAAISMVEIPLDSTPMPSPVNGGKPFPPTSHDAPATAAVASPLAHGAEADSSSRKPEVVAAEAAEIKGEVGASGKEESGKASELSSAPAPAPKDSAVGSTAGDKSQEAGSSGGAMVQALPDGKASVPAPRDGNNITQRLERALESTAPLLREIFVDFSPYLSRTLLGSHGQELLLQGSGLASIKSSTSVVELVMLLCSQEWQNSIQKHAGLAFIELVNEGRILCHAMKEHLVRVGSEADFILERQHADEINKHAEFESHCAQYSADRREEEKLCHHMIGAARRRDGVMATRLHHRIVDILSKRHGAWGHVLQSRAREFWRLDSWEDDQRRRRRLVPNRQGSTHAEATLRPALETVSDEEVARRASRALRERMTDEELRSPETPSEGDAVDLSVDVEDEASGRSSPERGDWDLDTLTGPVALSTPAQLITPTVAFRGTLSITANELCFEVDEDDPGFKAVDPKVLAYTESLHGKWLFSEVEAIFSRRYLLQNTALEIFLSSRTSIMFNLPDATIVKSVVHLLPRVGIGTLYGLPQARRYSLASPRQLFKASNMTQRWQQRDVSNFEYLMFLNTIAGRTYNDLNQYPVFPWVIANYDSEELDLTLPSNFRDLSKPVGALNPQRAAVFAERYASWDDADIPAFHYGTHYSTAAFVLMWLLRVEPFTNYFLSLQGGKFDHADRTFSSVARAWRNSQRDTSDVKELIPEFFYLPEMFTNSNDYNLGVTDAGVAVGDVVLPPWAKTGEEFVRINRAALESEIVSCQLHQWVDLIFGYKQRGPEAIRAMNVYYYLTYEGAVNMASIRDRVTREAVEAQIRSFGQTPAQLMVEPHAPRSSAMHMTPMMFSNKSQQEVIMVLKFPSNSPVTHVAANTGPMQSPPAILTITCSRLFAINKWNGLCGSLERSSASMEDIMRLPVEIDPLLVANMGLHRRQIMDPVDHSVPTCVNTFTVTADNRFVMLGGFWDKSFRVYSTDTGRLKQAMFGHWDVVTCLARSEVGVGGDCYVASGSRDATVLLWRWSGRELALGDRTMHGNMRSPRAILTGHDTEVTSVAVSTELGLAISGSIGSPCLMHTLAGELLRALEGAGATATPLLLAISQDALCFGYYDDGTLLSFSVNGRLSARTPTGDTTRAMVLSADGQYVLTGGDKGVVEVWRAYDLAKLYTYPMCDSSVRALGLSYDQRVVIAGMATGSIVLFHINFNHWHCEYQERYSAP</sequence>
<dbReference type="Pfam" id="PF20426">
    <property type="entry name" value="NBCH_WD40"/>
    <property type="match status" value="1"/>
</dbReference>
<dbReference type="Pfam" id="PF02138">
    <property type="entry name" value="Beach"/>
    <property type="match status" value="1"/>
</dbReference>
<dbReference type="SUPFAM" id="SSF48371">
    <property type="entry name" value="ARM repeat"/>
    <property type="match status" value="1"/>
</dbReference>
<evidence type="ECO:0000256" key="5">
    <source>
        <dbReference type="SAM" id="MobiDB-lite"/>
    </source>
</evidence>
<evidence type="ECO:0000256" key="1">
    <source>
        <dbReference type="ARBA" id="ARBA00004370"/>
    </source>
</evidence>
<dbReference type="Pfam" id="PF13385">
    <property type="entry name" value="Laminin_G_3"/>
    <property type="match status" value="1"/>
</dbReference>
<evidence type="ECO:0000313" key="9">
    <source>
        <dbReference type="RefSeq" id="XP_032811240.1"/>
    </source>
</evidence>
<dbReference type="InterPro" id="IPR015943">
    <property type="entry name" value="WD40/YVTN_repeat-like_dom_sf"/>
</dbReference>
<evidence type="ECO:0000259" key="7">
    <source>
        <dbReference type="PROSITE" id="PS51783"/>
    </source>
</evidence>
<dbReference type="InterPro" id="IPR016024">
    <property type="entry name" value="ARM-type_fold"/>
</dbReference>
<dbReference type="InterPro" id="IPR031570">
    <property type="entry name" value="NBEA/BDCP_DUF4704"/>
</dbReference>
<evidence type="ECO:0000256" key="2">
    <source>
        <dbReference type="ARBA" id="ARBA00022574"/>
    </source>
</evidence>
<dbReference type="InterPro" id="IPR010508">
    <property type="entry name" value="NBEA-like_DUF1088"/>
</dbReference>
<evidence type="ECO:0000259" key="6">
    <source>
        <dbReference type="PROSITE" id="PS50197"/>
    </source>
</evidence>
<dbReference type="InterPro" id="IPR036322">
    <property type="entry name" value="WD40_repeat_dom_sf"/>
</dbReference>
<dbReference type="PROSITE" id="PS50197">
    <property type="entry name" value="BEACH"/>
    <property type="match status" value="1"/>
</dbReference>
<dbReference type="KEGG" id="pmrn:116942908"/>
<dbReference type="CTD" id="26960"/>
<keyword evidence="2" id="KW-0853">WD repeat</keyword>
<comment type="subcellular location">
    <subcellularLocation>
        <location evidence="1">Membrane</location>
    </subcellularLocation>
</comment>
<dbReference type="InterPro" id="IPR046851">
    <property type="entry name" value="NBCH_WD40"/>
</dbReference>
<feature type="compositionally biased region" description="Acidic residues" evidence="5">
    <location>
        <begin position="1111"/>
        <end position="1142"/>
    </location>
</feature>
<feature type="region of interest" description="Disordered" evidence="5">
    <location>
        <begin position="2169"/>
        <end position="2213"/>
    </location>
</feature>
<dbReference type="GO" id="GO:0008104">
    <property type="term" value="P:intracellular protein localization"/>
    <property type="evidence" value="ECO:0007669"/>
    <property type="project" value="TreeGrafter"/>
</dbReference>
<dbReference type="InterPro" id="IPR023362">
    <property type="entry name" value="PH-BEACH_dom"/>
</dbReference>
<feature type="compositionally biased region" description="Basic and acidic residues" evidence="5">
    <location>
        <begin position="1101"/>
        <end position="1110"/>
    </location>
</feature>
<keyword evidence="3" id="KW-0677">Repeat</keyword>
<dbReference type="SMART" id="SM01026">
    <property type="entry name" value="Beach"/>
    <property type="match status" value="1"/>
</dbReference>
<feature type="region of interest" description="Disordered" evidence="5">
    <location>
        <begin position="1870"/>
        <end position="1934"/>
    </location>
</feature>
<dbReference type="InterPro" id="IPR000409">
    <property type="entry name" value="BEACH_dom"/>
</dbReference>
<dbReference type="SUPFAM" id="SSF50978">
    <property type="entry name" value="WD40 repeat-like"/>
    <property type="match status" value="1"/>
</dbReference>
<dbReference type="Gene3D" id="1.10.1540.10">
    <property type="entry name" value="BEACH domain"/>
    <property type="match status" value="1"/>
</dbReference>
<feature type="compositionally biased region" description="Basic and acidic residues" evidence="5">
    <location>
        <begin position="1052"/>
        <end position="1088"/>
    </location>
</feature>
<dbReference type="InterPro" id="IPR046852">
    <property type="entry name" value="Neurobeachin_a-sol"/>
</dbReference>
<dbReference type="CDD" id="cd01201">
    <property type="entry name" value="PH_BEACH"/>
    <property type="match status" value="1"/>
</dbReference>
<evidence type="ECO:0000313" key="8">
    <source>
        <dbReference type="Proteomes" id="UP001318040"/>
    </source>
</evidence>